<name>A0AAD9JPT8_9ANNE</name>
<comment type="caution">
    <text evidence="5">The sequence shown here is derived from an EMBL/GenBank/DDBJ whole genome shotgun (WGS) entry which is preliminary data.</text>
</comment>
<dbReference type="PANTHER" id="PTHR36427">
    <property type="entry name" value="54S RIBOSOMAL PROTEIN L1, MITOCHONDRIAL"/>
    <property type="match status" value="1"/>
</dbReference>
<evidence type="ECO:0000313" key="6">
    <source>
        <dbReference type="Proteomes" id="UP001208570"/>
    </source>
</evidence>
<evidence type="ECO:0000256" key="3">
    <source>
        <dbReference type="ARBA" id="ARBA00023274"/>
    </source>
</evidence>
<dbReference type="Gene3D" id="3.40.50.790">
    <property type="match status" value="1"/>
</dbReference>
<keyword evidence="2" id="KW-0689">Ribosomal protein</keyword>
<feature type="coiled-coil region" evidence="4">
    <location>
        <begin position="240"/>
        <end position="267"/>
    </location>
</feature>
<dbReference type="GO" id="GO:1990904">
    <property type="term" value="C:ribonucleoprotein complex"/>
    <property type="evidence" value="ECO:0007669"/>
    <property type="project" value="UniProtKB-KW"/>
</dbReference>
<dbReference type="AlphaFoldDB" id="A0AAD9JPT8"/>
<dbReference type="Gene3D" id="3.30.190.20">
    <property type="match status" value="1"/>
</dbReference>
<comment type="similarity">
    <text evidence="1">Belongs to the universal ribosomal protein uL1 family.</text>
</comment>
<proteinExistence type="inferred from homology"/>
<reference evidence="5" key="1">
    <citation type="journal article" date="2023" name="Mol. Biol. Evol.">
        <title>Third-Generation Sequencing Reveals the Adaptive Role of the Epigenome in Three Deep-Sea Polychaetes.</title>
        <authorList>
            <person name="Perez M."/>
            <person name="Aroh O."/>
            <person name="Sun Y."/>
            <person name="Lan Y."/>
            <person name="Juniper S.K."/>
            <person name="Young C.R."/>
            <person name="Angers B."/>
            <person name="Qian P.Y."/>
        </authorList>
    </citation>
    <scope>NUCLEOTIDE SEQUENCE</scope>
    <source>
        <strain evidence="5">P08H-3</strain>
    </source>
</reference>
<dbReference type="InterPro" id="IPR016095">
    <property type="entry name" value="Ribosomal_uL1_3-a/b-sand"/>
</dbReference>
<evidence type="ECO:0000256" key="2">
    <source>
        <dbReference type="ARBA" id="ARBA00022980"/>
    </source>
</evidence>
<dbReference type="GO" id="GO:0005840">
    <property type="term" value="C:ribosome"/>
    <property type="evidence" value="ECO:0007669"/>
    <property type="project" value="UniProtKB-KW"/>
</dbReference>
<accession>A0AAD9JPT8</accession>
<dbReference type="InterPro" id="IPR023674">
    <property type="entry name" value="Ribosomal_uL1-like"/>
</dbReference>
<protein>
    <submittedName>
        <fullName evidence="5">Uncharacterized protein</fullName>
    </submittedName>
</protein>
<evidence type="ECO:0000313" key="5">
    <source>
        <dbReference type="EMBL" id="KAK2156696.1"/>
    </source>
</evidence>
<organism evidence="5 6">
    <name type="scientific">Paralvinella palmiformis</name>
    <dbReference type="NCBI Taxonomy" id="53620"/>
    <lineage>
        <taxon>Eukaryota</taxon>
        <taxon>Metazoa</taxon>
        <taxon>Spiralia</taxon>
        <taxon>Lophotrochozoa</taxon>
        <taxon>Annelida</taxon>
        <taxon>Polychaeta</taxon>
        <taxon>Sedentaria</taxon>
        <taxon>Canalipalpata</taxon>
        <taxon>Terebellida</taxon>
        <taxon>Terebelliformia</taxon>
        <taxon>Alvinellidae</taxon>
        <taxon>Paralvinella</taxon>
    </lineage>
</organism>
<sequence length="327" mass="36479">MSVGIVTAVKANSILCRFVAPSLGCHCNHQFQSIRCKGRKKQPSQTGQKEVWLSKTALQRAKTSTKQIPKNWDKFLARKPEDDIWIKTYFPPVKYSAAEALDMHREIASPEMLNNTNGSVLVDVELNMSTSKRTKFIAAFNGVLLLPHNFDDGTENKVLAFCRIIICEYLQTKEEREISVNEGALFAGGADVMGQQLQFLFVFPGAVGADIGVLVHYFRLGKNYSCEKEGDNFAKMQVNIGQLNMKNEELVENLKAYIERINFHRAKNIGKTAGNFITKAYLLCPPSGEKVYLKDEELVSDKNAGNPIDQITTLTFAAEKSAQAMAN</sequence>
<keyword evidence="6" id="KW-1185">Reference proteome</keyword>
<dbReference type="SUPFAM" id="SSF56808">
    <property type="entry name" value="Ribosomal protein L1"/>
    <property type="match status" value="1"/>
</dbReference>
<gene>
    <name evidence="5" type="ORF">LSH36_207g04026</name>
</gene>
<dbReference type="EMBL" id="JAODUP010000207">
    <property type="protein sequence ID" value="KAK2156696.1"/>
    <property type="molecule type" value="Genomic_DNA"/>
</dbReference>
<keyword evidence="3" id="KW-0687">Ribonucleoprotein</keyword>
<dbReference type="Proteomes" id="UP001208570">
    <property type="component" value="Unassembled WGS sequence"/>
</dbReference>
<evidence type="ECO:0000256" key="4">
    <source>
        <dbReference type="SAM" id="Coils"/>
    </source>
</evidence>
<keyword evidence="4" id="KW-0175">Coiled coil</keyword>
<evidence type="ECO:0000256" key="1">
    <source>
        <dbReference type="ARBA" id="ARBA00010531"/>
    </source>
</evidence>
<dbReference type="PANTHER" id="PTHR36427:SF3">
    <property type="entry name" value="LARGE RIBOSOMAL SUBUNIT PROTEIN UL1M"/>
    <property type="match status" value="1"/>
</dbReference>